<comment type="caution">
    <text evidence="2">The sequence shown here is derived from an EMBL/GenBank/DDBJ whole genome shotgun (WGS) entry which is preliminary data.</text>
</comment>
<dbReference type="EMBL" id="CAJVPY010002837">
    <property type="protein sequence ID" value="CAG8573566.1"/>
    <property type="molecule type" value="Genomic_DNA"/>
</dbReference>
<dbReference type="InterPro" id="IPR052637">
    <property type="entry name" value="KLHDC3-like"/>
</dbReference>
<dbReference type="InterPro" id="IPR015915">
    <property type="entry name" value="Kelch-typ_b-propeller"/>
</dbReference>
<dbReference type="AlphaFoldDB" id="A0A9N9G2Y6"/>
<evidence type="ECO:0000313" key="3">
    <source>
        <dbReference type="Proteomes" id="UP000789405"/>
    </source>
</evidence>
<keyword evidence="3" id="KW-1185">Reference proteome</keyword>
<keyword evidence="1" id="KW-1133">Transmembrane helix</keyword>
<organism evidence="2 3">
    <name type="scientific">Dentiscutata erythropus</name>
    <dbReference type="NCBI Taxonomy" id="1348616"/>
    <lineage>
        <taxon>Eukaryota</taxon>
        <taxon>Fungi</taxon>
        <taxon>Fungi incertae sedis</taxon>
        <taxon>Mucoromycota</taxon>
        <taxon>Glomeromycotina</taxon>
        <taxon>Glomeromycetes</taxon>
        <taxon>Diversisporales</taxon>
        <taxon>Gigasporaceae</taxon>
        <taxon>Dentiscutata</taxon>
    </lineage>
</organism>
<dbReference type="GO" id="GO:0003682">
    <property type="term" value="F:chromatin binding"/>
    <property type="evidence" value="ECO:0007669"/>
    <property type="project" value="InterPro"/>
</dbReference>
<dbReference type="Pfam" id="PF24681">
    <property type="entry name" value="Kelch_KLHDC2_KLHL20_DRC7"/>
    <property type="match status" value="1"/>
</dbReference>
<sequence>MEMVRDEDKCSVVLKDNLIYYIGGVGDSTFSMNEIPVFDTANLVWLSMTTRGDQIGSRSGHSAVLNGLILIYGGTGSNYTQVQPDVAILDVSVTPYTWKAIIIDKAPQPLMYHSATMYGIYMIIAFGAMVPSQPQPISSSALNNNLYIFDTQNYTWVDTFDASNIYGSDLTNSNSPSLAPR</sequence>
<keyword evidence="1" id="KW-0812">Transmembrane</keyword>
<dbReference type="GO" id="GO:0005737">
    <property type="term" value="C:cytoplasm"/>
    <property type="evidence" value="ECO:0007669"/>
    <property type="project" value="TreeGrafter"/>
</dbReference>
<dbReference type="PANTHER" id="PTHR46461">
    <property type="entry name" value="KELCH DOMAIN-CONTAINING PROTEIN 3"/>
    <property type="match status" value="1"/>
</dbReference>
<dbReference type="OrthoDB" id="2363659at2759"/>
<dbReference type="Proteomes" id="UP000789405">
    <property type="component" value="Unassembled WGS sequence"/>
</dbReference>
<gene>
    <name evidence="2" type="ORF">DERYTH_LOCUS6329</name>
</gene>
<keyword evidence="1" id="KW-0472">Membrane</keyword>
<evidence type="ECO:0000313" key="2">
    <source>
        <dbReference type="EMBL" id="CAG8573566.1"/>
    </source>
</evidence>
<feature type="transmembrane region" description="Helical" evidence="1">
    <location>
        <begin position="110"/>
        <end position="130"/>
    </location>
</feature>
<reference evidence="2" key="1">
    <citation type="submission" date="2021-06" db="EMBL/GenBank/DDBJ databases">
        <authorList>
            <person name="Kallberg Y."/>
            <person name="Tangrot J."/>
            <person name="Rosling A."/>
        </authorList>
    </citation>
    <scope>NUCLEOTIDE SEQUENCE</scope>
    <source>
        <strain evidence="2">MA453B</strain>
    </source>
</reference>
<evidence type="ECO:0000256" key="1">
    <source>
        <dbReference type="SAM" id="Phobius"/>
    </source>
</evidence>
<name>A0A9N9G2Y6_9GLOM</name>
<protein>
    <submittedName>
        <fullName evidence="2">7187_t:CDS:1</fullName>
    </submittedName>
</protein>
<dbReference type="PANTHER" id="PTHR46461:SF4">
    <property type="entry name" value="LEUCINE-ZIPPER-LIKE TRANSCRIPTIONAL REGULATOR 1"/>
    <property type="match status" value="1"/>
</dbReference>
<proteinExistence type="predicted"/>
<dbReference type="Gene3D" id="2.120.10.80">
    <property type="entry name" value="Kelch-type beta propeller"/>
    <property type="match status" value="1"/>
</dbReference>
<dbReference type="SUPFAM" id="SSF117281">
    <property type="entry name" value="Kelch motif"/>
    <property type="match status" value="1"/>
</dbReference>
<accession>A0A9N9G2Y6</accession>